<accession>A0A7C8MRX4</accession>
<gene>
    <name evidence="2" type="ORF">GQX73_g1487</name>
</gene>
<feature type="region of interest" description="Disordered" evidence="1">
    <location>
        <begin position="102"/>
        <end position="122"/>
    </location>
</feature>
<dbReference type="EMBL" id="WUBL01000008">
    <property type="protein sequence ID" value="KAF2972132.1"/>
    <property type="molecule type" value="Genomic_DNA"/>
</dbReference>
<evidence type="ECO:0000313" key="2">
    <source>
        <dbReference type="EMBL" id="KAF2972132.1"/>
    </source>
</evidence>
<protein>
    <submittedName>
        <fullName evidence="2">Uncharacterized protein</fullName>
    </submittedName>
</protein>
<reference evidence="2 3" key="1">
    <citation type="submission" date="2019-12" db="EMBL/GenBank/DDBJ databases">
        <title>Draft genome sequence of the ascomycete Xylaria multiplex DSM 110363.</title>
        <authorList>
            <person name="Buettner E."/>
            <person name="Kellner H."/>
        </authorList>
    </citation>
    <scope>NUCLEOTIDE SEQUENCE [LARGE SCALE GENOMIC DNA]</scope>
    <source>
        <strain evidence="2 3">DSM 110363</strain>
    </source>
</reference>
<feature type="region of interest" description="Disordered" evidence="1">
    <location>
        <begin position="1"/>
        <end position="79"/>
    </location>
</feature>
<organism evidence="2 3">
    <name type="scientific">Xylaria multiplex</name>
    <dbReference type="NCBI Taxonomy" id="323545"/>
    <lineage>
        <taxon>Eukaryota</taxon>
        <taxon>Fungi</taxon>
        <taxon>Dikarya</taxon>
        <taxon>Ascomycota</taxon>
        <taxon>Pezizomycotina</taxon>
        <taxon>Sordariomycetes</taxon>
        <taxon>Xylariomycetidae</taxon>
        <taxon>Xylariales</taxon>
        <taxon>Xylariaceae</taxon>
        <taxon>Xylaria</taxon>
    </lineage>
</organism>
<evidence type="ECO:0000256" key="1">
    <source>
        <dbReference type="SAM" id="MobiDB-lite"/>
    </source>
</evidence>
<proteinExistence type="predicted"/>
<feature type="compositionally biased region" description="Polar residues" evidence="1">
    <location>
        <begin position="193"/>
        <end position="209"/>
    </location>
</feature>
<comment type="caution">
    <text evidence="2">The sequence shown here is derived from an EMBL/GenBank/DDBJ whole genome shotgun (WGS) entry which is preliminary data.</text>
</comment>
<sequence length="282" mass="31916">MYPQRTQGESSRKGSGKQRATAPLDNSREQPRNPFNTISNARPNEESGSLPSISIYVDACSDTETQPEEEQELEDTLHEPPCRLIHKRRPPSRIPLPVLRENHRADDPLTTTQSQLTSSSPNTVFRKLGEGMERTIARQKAWHAFPGASIPDHTYDNRYSSRVHDLVREEHTKYQLDRPDRRAELRHLRLTPMRSSTSPASIPDSTGGRSTPERPGGETPPLRHRRRRRAFRCIGARDVARVEQGEGDVKAKPRALAYSGKTHVYVDPVRRTPGRTGREDAV</sequence>
<dbReference type="Proteomes" id="UP000481858">
    <property type="component" value="Unassembled WGS sequence"/>
</dbReference>
<feature type="region of interest" description="Disordered" evidence="1">
    <location>
        <begin position="187"/>
        <end position="229"/>
    </location>
</feature>
<feature type="compositionally biased region" description="Low complexity" evidence="1">
    <location>
        <begin position="109"/>
        <end position="120"/>
    </location>
</feature>
<feature type="compositionally biased region" description="Polar residues" evidence="1">
    <location>
        <begin position="33"/>
        <end position="52"/>
    </location>
</feature>
<feature type="compositionally biased region" description="Acidic residues" evidence="1">
    <location>
        <begin position="65"/>
        <end position="74"/>
    </location>
</feature>
<keyword evidence="3" id="KW-1185">Reference proteome</keyword>
<evidence type="ECO:0000313" key="3">
    <source>
        <dbReference type="Proteomes" id="UP000481858"/>
    </source>
</evidence>
<name>A0A7C8MRX4_9PEZI</name>
<dbReference type="InParanoid" id="A0A7C8MRX4"/>
<dbReference type="AlphaFoldDB" id="A0A7C8MRX4"/>